<dbReference type="RefSeq" id="WP_211124723.1">
    <property type="nucleotide sequence ID" value="NZ_BAAALR010000020.1"/>
</dbReference>
<reference evidence="1 2" key="1">
    <citation type="journal article" date="2019" name="Int. J. Syst. Evol. Microbiol.">
        <title>The Global Catalogue of Microorganisms (GCM) 10K type strain sequencing project: providing services to taxonomists for standard genome sequencing and annotation.</title>
        <authorList>
            <consortium name="The Broad Institute Genomics Platform"/>
            <consortium name="The Broad Institute Genome Sequencing Center for Infectious Disease"/>
            <person name="Wu L."/>
            <person name="Ma J."/>
        </authorList>
    </citation>
    <scope>NUCLEOTIDE SEQUENCE [LARGE SCALE GENOMIC DNA]</scope>
    <source>
        <strain evidence="1 2">JCM 13244</strain>
    </source>
</reference>
<proteinExistence type="predicted"/>
<organism evidence="1 2">
    <name type="scientific">Streptomyces yatensis</name>
    <dbReference type="NCBI Taxonomy" id="155177"/>
    <lineage>
        <taxon>Bacteria</taxon>
        <taxon>Bacillati</taxon>
        <taxon>Actinomycetota</taxon>
        <taxon>Actinomycetes</taxon>
        <taxon>Kitasatosporales</taxon>
        <taxon>Streptomycetaceae</taxon>
        <taxon>Streptomyces</taxon>
        <taxon>Streptomyces violaceusniger group</taxon>
    </lineage>
</organism>
<keyword evidence="2" id="KW-1185">Reference proteome</keyword>
<comment type="caution">
    <text evidence="1">The sequence shown here is derived from an EMBL/GenBank/DDBJ whole genome shotgun (WGS) entry which is preliminary data.</text>
</comment>
<name>A0ABN2GUF1_9ACTN</name>
<dbReference type="InterPro" id="IPR035937">
    <property type="entry name" value="FPG_N"/>
</dbReference>
<dbReference type="SUPFAM" id="SSF81624">
    <property type="entry name" value="N-terminal domain of MutM-like DNA repair proteins"/>
    <property type="match status" value="1"/>
</dbReference>
<accession>A0ABN2GUF1</accession>
<gene>
    <name evidence="1" type="ORF">GCM10009680_15600</name>
</gene>
<sequence>MPGSPNKATDVATAAKLISDHAVGATLSSFRVFGINSLKTYLDLDALKDQVLESAEAVENILHLRFTHHSIDIDLQRTGTVAWHAIDSESASKNPTGRFTFSNGFALTLAEPAKTKRIAFWVREPST</sequence>
<dbReference type="Proteomes" id="UP001499947">
    <property type="component" value="Unassembled WGS sequence"/>
</dbReference>
<protein>
    <submittedName>
        <fullName evidence="1">Uncharacterized protein</fullName>
    </submittedName>
</protein>
<evidence type="ECO:0000313" key="2">
    <source>
        <dbReference type="Proteomes" id="UP001499947"/>
    </source>
</evidence>
<dbReference type="EMBL" id="BAAALR010000020">
    <property type="protein sequence ID" value="GAA1676980.1"/>
    <property type="molecule type" value="Genomic_DNA"/>
</dbReference>
<evidence type="ECO:0000313" key="1">
    <source>
        <dbReference type="EMBL" id="GAA1676980.1"/>
    </source>
</evidence>